<evidence type="ECO:0000313" key="2">
    <source>
        <dbReference type="EMBL" id="ADJ53088.1"/>
    </source>
</evidence>
<feature type="compositionally biased region" description="Basic and acidic residues" evidence="1">
    <location>
        <begin position="8"/>
        <end position="32"/>
    </location>
</feature>
<sequence length="45" mass="5417">MIDNLELFEIKEREQEQQAKKEERDRAVERHADDVVIEREFDGGD</sequence>
<dbReference type="KEGG" id="vg:10359084"/>
<evidence type="ECO:0000313" key="3">
    <source>
        <dbReference type="Proteomes" id="UP000000331"/>
    </source>
</evidence>
<protein>
    <submittedName>
        <fullName evidence="2">Gp46</fullName>
    </submittedName>
</protein>
<accession>D9J0J3</accession>
<evidence type="ECO:0000256" key="1">
    <source>
        <dbReference type="SAM" id="MobiDB-lite"/>
    </source>
</evidence>
<dbReference type="EMBL" id="HM242243">
    <property type="protein sequence ID" value="ADJ53088.1"/>
    <property type="molecule type" value="Genomic_DNA"/>
</dbReference>
<reference evidence="2 3" key="1">
    <citation type="journal article" date="2010" name="J. Bacteriol.">
        <title>Brochothrix thermosphacta bacteriophages feature heterogeneous and highly mosaic genomes and utilize unique prophage insertion sites.</title>
        <authorList>
            <person name="Kilcher S."/>
            <person name="Loessner M.J."/>
            <person name="Klumpp J."/>
        </authorList>
    </citation>
    <scope>NUCLEOTIDE SEQUENCE [LARGE SCALE GENOMIC DNA]</scope>
</reference>
<name>D9J0J3_9CAUD</name>
<dbReference type="Proteomes" id="UP000000331">
    <property type="component" value="Segment"/>
</dbReference>
<dbReference type="GeneID" id="10359084"/>
<feature type="region of interest" description="Disordered" evidence="1">
    <location>
        <begin position="1"/>
        <end position="32"/>
    </location>
</feature>
<keyword evidence="3" id="KW-1185">Reference proteome</keyword>
<organism evidence="2 3">
    <name type="scientific">Brochothrix phage A9</name>
    <dbReference type="NCBI Taxonomy" id="857312"/>
    <lineage>
        <taxon>Viruses</taxon>
        <taxon>Duplodnaviria</taxon>
        <taxon>Heunggongvirae</taxon>
        <taxon>Uroviricota</taxon>
        <taxon>Caudoviricetes</taxon>
        <taxon>Herelleviridae</taxon>
        <taxon>Klumppvirus</taxon>
        <taxon>Klumppvirus A9</taxon>
    </lineage>
</organism>
<proteinExistence type="predicted"/>
<dbReference type="RefSeq" id="YP_004301379.1">
    <property type="nucleotide sequence ID" value="NC_015253.1"/>
</dbReference>